<evidence type="ECO:0000256" key="8">
    <source>
        <dbReference type="SAM" id="MobiDB-lite"/>
    </source>
</evidence>
<feature type="domain" description="S1 motif" evidence="9">
    <location>
        <begin position="659"/>
        <end position="729"/>
    </location>
</feature>
<comment type="caution">
    <text evidence="10">The sequence shown here is derived from an EMBL/GenBank/DDBJ whole genome shotgun (WGS) entry which is preliminary data.</text>
</comment>
<organism evidence="10 11">
    <name type="scientific">Psittacicella melopsittaci</name>
    <dbReference type="NCBI Taxonomy" id="2028576"/>
    <lineage>
        <taxon>Bacteria</taxon>
        <taxon>Pseudomonadati</taxon>
        <taxon>Pseudomonadota</taxon>
        <taxon>Gammaproteobacteria</taxon>
        <taxon>Pasteurellales</taxon>
        <taxon>Psittacicellaceae</taxon>
        <taxon>Psittacicella</taxon>
    </lineage>
</organism>
<dbReference type="PROSITE" id="PS01175">
    <property type="entry name" value="RIBONUCLEASE_II"/>
    <property type="match status" value="1"/>
</dbReference>
<dbReference type="OrthoDB" id="9764149at2"/>
<dbReference type="InterPro" id="IPR022966">
    <property type="entry name" value="RNase_II/R_CS"/>
</dbReference>
<dbReference type="InterPro" id="IPR050180">
    <property type="entry name" value="RNR_Ribonuclease"/>
</dbReference>
<keyword evidence="11" id="KW-1185">Reference proteome</keyword>
<dbReference type="GO" id="GO:0006402">
    <property type="term" value="P:mRNA catabolic process"/>
    <property type="evidence" value="ECO:0007669"/>
    <property type="project" value="TreeGrafter"/>
</dbReference>
<dbReference type="InterPro" id="IPR003029">
    <property type="entry name" value="S1_domain"/>
</dbReference>
<evidence type="ECO:0000313" key="10">
    <source>
        <dbReference type="EMBL" id="RIY31792.1"/>
    </source>
</evidence>
<dbReference type="PANTHER" id="PTHR23355:SF9">
    <property type="entry name" value="DIS3-LIKE EXONUCLEASE 2"/>
    <property type="match status" value="1"/>
</dbReference>
<keyword evidence="4" id="KW-0540">Nuclease</keyword>
<evidence type="ECO:0000256" key="5">
    <source>
        <dbReference type="ARBA" id="ARBA00022801"/>
    </source>
</evidence>
<dbReference type="EC" id="3.1.13.1" evidence="2"/>
<evidence type="ECO:0000256" key="1">
    <source>
        <dbReference type="ARBA" id="ARBA00001849"/>
    </source>
</evidence>
<dbReference type="InterPro" id="IPR012340">
    <property type="entry name" value="NA-bd_OB-fold"/>
</dbReference>
<dbReference type="PANTHER" id="PTHR23355">
    <property type="entry name" value="RIBONUCLEASE"/>
    <property type="match status" value="1"/>
</dbReference>
<dbReference type="GO" id="GO:0008859">
    <property type="term" value="F:exoribonuclease II activity"/>
    <property type="evidence" value="ECO:0007669"/>
    <property type="project" value="UniProtKB-EC"/>
</dbReference>
<accession>A0A3A1Y0D8</accession>
<comment type="catalytic activity">
    <reaction evidence="1">
        <text>Exonucleolytic cleavage in the 3'- to 5'-direction to yield nucleoside 5'-phosphates.</text>
        <dbReference type="EC" id="3.1.13.1"/>
    </reaction>
</comment>
<evidence type="ECO:0000256" key="3">
    <source>
        <dbReference type="ARBA" id="ARBA00022490"/>
    </source>
</evidence>
<keyword evidence="5" id="KW-0378">Hydrolase</keyword>
<reference evidence="10 11" key="1">
    <citation type="submission" date="2017-08" db="EMBL/GenBank/DDBJ databases">
        <title>Reclassification of Bisgaard taxon 37 and 44.</title>
        <authorList>
            <person name="Christensen H."/>
        </authorList>
    </citation>
    <scope>NUCLEOTIDE SEQUENCE [LARGE SCALE GENOMIC DNA]</scope>
    <source>
        <strain evidence="10 11">B96_4</strain>
    </source>
</reference>
<name>A0A3A1Y0D8_9GAMM</name>
<sequence>MLIDLLHQKSVGEFFKFRVFADEKELYQDLCLNFTEFKDYPQDEVITELNNLNWLFSCHFGYYVYRTPRPLKLYRLTVTHTGVAFAREITESEVDIKFIKKEKSLDDIFIPRDVVEKLCIFDGDIFYSNLNQNNSESGRFVVIPRKIADDRRVCDVRRNTNKSVKAPFVAYIPNGEHIDLINLSATDRALEEFKNKEGYLGIIRHVRDFAFSDRGGFTVVDSKFVLDRIFNSDSEITNTIDSILDKFDLPIKFDEDVLAQARSFGDEVPEYDTNVRKDLTHLNFVTIDGEDARDFDDAVYCQKLEDNQGWRLFVAIADVSYYVREGTPLGRCAEARSTSIYFPTKVVPMLPEELSNGLCSINPEVKRFTLVCEMIIDQEGNLGNFEFYEACIISKKRFTYNQVQGIINSGFKDLTNSTPELNTDLQALFALYQALTEAREKRGAIAIETSEPKFRFNPDGTIAEMYFLQRHDAHKLIEELMIITNVAAATFVYDHAVPAPNRNHSIPTQEKINALNNYLANFNFAMPPFPKPVDYQELGKLIDQLPSEKELVYTQMLRSLSRAEYETDSRGHFGLALERYAQFTSPIRRYPDLLLHRVIKSIIFSDQQVTGYVEGAFLYTAKHMDQLCERCTGIEFKVEKACYDFLDWIKCRFMQRYVGKEFDVIVSTITKNGLYLTIPEYQIDGFLSFNGEDQRLLNKLKNETKLRDRLRIRVNKISLHERRIDFVLHNQKVSDNAQPKERYVRFPGRADYPPATPQRNRKRRR</sequence>
<proteinExistence type="predicted"/>
<dbReference type="AlphaFoldDB" id="A0A3A1Y0D8"/>
<dbReference type="NCBIfam" id="TIGR00358">
    <property type="entry name" value="3_prime_RNase"/>
    <property type="match status" value="1"/>
</dbReference>
<evidence type="ECO:0000313" key="11">
    <source>
        <dbReference type="Proteomes" id="UP000266258"/>
    </source>
</evidence>
<dbReference type="GO" id="GO:0005829">
    <property type="term" value="C:cytosol"/>
    <property type="evidence" value="ECO:0007669"/>
    <property type="project" value="TreeGrafter"/>
</dbReference>
<dbReference type="SMART" id="SM00955">
    <property type="entry name" value="RNB"/>
    <property type="match status" value="1"/>
</dbReference>
<dbReference type="Gene3D" id="2.40.50.140">
    <property type="entry name" value="Nucleic acid-binding proteins"/>
    <property type="match status" value="1"/>
</dbReference>
<evidence type="ECO:0000256" key="6">
    <source>
        <dbReference type="ARBA" id="ARBA00022839"/>
    </source>
</evidence>
<evidence type="ECO:0000256" key="7">
    <source>
        <dbReference type="ARBA" id="ARBA00022884"/>
    </source>
</evidence>
<dbReference type="Pfam" id="PF00773">
    <property type="entry name" value="RNB"/>
    <property type="match status" value="1"/>
</dbReference>
<evidence type="ECO:0000256" key="2">
    <source>
        <dbReference type="ARBA" id="ARBA00012163"/>
    </source>
</evidence>
<protein>
    <recommendedName>
        <fullName evidence="2">exoribonuclease II</fullName>
        <ecNumber evidence="2">3.1.13.1</ecNumber>
    </recommendedName>
</protein>
<evidence type="ECO:0000256" key="4">
    <source>
        <dbReference type="ARBA" id="ARBA00022722"/>
    </source>
</evidence>
<feature type="region of interest" description="Disordered" evidence="8">
    <location>
        <begin position="743"/>
        <end position="765"/>
    </location>
</feature>
<dbReference type="PROSITE" id="PS50126">
    <property type="entry name" value="S1"/>
    <property type="match status" value="1"/>
</dbReference>
<dbReference type="EMBL" id="NRJH01000054">
    <property type="protein sequence ID" value="RIY31792.1"/>
    <property type="molecule type" value="Genomic_DNA"/>
</dbReference>
<keyword evidence="7" id="KW-0694">RNA-binding</keyword>
<keyword evidence="6" id="KW-0269">Exonuclease</keyword>
<keyword evidence="3" id="KW-0963">Cytoplasm</keyword>
<dbReference type="Proteomes" id="UP000266258">
    <property type="component" value="Unassembled WGS sequence"/>
</dbReference>
<gene>
    <name evidence="10" type="ORF">CJP74_06375</name>
</gene>
<dbReference type="SUPFAM" id="SSF50249">
    <property type="entry name" value="Nucleic acid-binding proteins"/>
    <property type="match status" value="2"/>
</dbReference>
<dbReference type="InterPro" id="IPR001900">
    <property type="entry name" value="RNase_II/R"/>
</dbReference>
<dbReference type="InterPro" id="IPR004476">
    <property type="entry name" value="RNase_II/RNase_R"/>
</dbReference>
<dbReference type="RefSeq" id="WP_119497438.1">
    <property type="nucleotide sequence ID" value="NZ_NRJH01000054.1"/>
</dbReference>
<dbReference type="GO" id="GO:0003723">
    <property type="term" value="F:RNA binding"/>
    <property type="evidence" value="ECO:0007669"/>
    <property type="project" value="UniProtKB-KW"/>
</dbReference>
<evidence type="ECO:0000259" key="9">
    <source>
        <dbReference type="PROSITE" id="PS50126"/>
    </source>
</evidence>